<accession>A0AAN6Y427</accession>
<reference evidence="2" key="2">
    <citation type="submission" date="2023-05" db="EMBL/GenBank/DDBJ databases">
        <authorList>
            <consortium name="Lawrence Berkeley National Laboratory"/>
            <person name="Steindorff A."/>
            <person name="Hensen N."/>
            <person name="Bonometti L."/>
            <person name="Westerberg I."/>
            <person name="Brannstrom I.O."/>
            <person name="Guillou S."/>
            <person name="Cros-Aarteil S."/>
            <person name="Calhoun S."/>
            <person name="Haridas S."/>
            <person name="Kuo A."/>
            <person name="Mondo S."/>
            <person name="Pangilinan J."/>
            <person name="Riley R."/>
            <person name="Labutti K."/>
            <person name="Andreopoulos B."/>
            <person name="Lipzen A."/>
            <person name="Chen C."/>
            <person name="Yanf M."/>
            <person name="Daum C."/>
            <person name="Ng V."/>
            <person name="Clum A."/>
            <person name="Ohm R."/>
            <person name="Martin F."/>
            <person name="Silar P."/>
            <person name="Natvig D."/>
            <person name="Lalanne C."/>
            <person name="Gautier V."/>
            <person name="Ament-Velasquez S.L."/>
            <person name="Kruys A."/>
            <person name="Hutchinson M.I."/>
            <person name="Powell A.J."/>
            <person name="Barry K."/>
            <person name="Miller A.N."/>
            <person name="Grigoriev I.V."/>
            <person name="Debuchy R."/>
            <person name="Gladieux P."/>
            <person name="Thoren M.H."/>
            <person name="Johannesson H."/>
        </authorList>
    </citation>
    <scope>NUCLEOTIDE SEQUENCE</scope>
    <source>
        <strain evidence="2">PSN293</strain>
    </source>
</reference>
<sequence>MAPITSLAPELLQRIVDVSDPPDHLNLALTSKTLHNRLNCILLHSQACHRKYHAVSDIQPSTIPDLLRAILFKDDRIAAWHIRAIEIWGFRAGFADWKPYHLVVPKKSKHPAEEGGPGVVYQDGYFTDAEITAFREAMIDLFKLPDVFELKRPELPDEHEARSFDLDKVMDDLQHGNTAFLAVLLMAVSPRLEAIRFVRNAHVDWRPCVLALADVIDNGDFPAPVRIAPLTREEKQKENDPHRYDSDDVERDEDDEETEEVEEDEKEDLRQEVQDSYPPGFLSVKEIAVGLVSKTQDTRIAGSAGALDMKYIGPLLHLPRLKSLWVHGFWDGTDDVEDGAAHWKLPVGCSSAENLVFDCPDQPQREPLRAVIQACGKLKHLTFIDGAIGDNIDCDHVLEWCEIPRDGECLKSVLWCGTGVHGYRSAMFYPNEIAGGFDILTISTDDLILCGVEFPTNEDPPPKQLDGFAEYLFETLAGDDARVLVTHDLWGCSEDLLEQALIMAVRRECWGECWERNIDECECCGIDHSKGDVGRNEDSDAEEHQNESDAGGDEIEGKPDKNEDANEEEELQPKDRGEMTHISEDGEAKLTCGCLPSWGNHGRYPHFPQPFTALYLEDIDPWTNLLDPLGSEGRQTQDANAPPRDPTKRPFGELIKWCKLWGVEIHTRTTPAPRIHNVAMPTIASEKDLQTSPWYKHPDVEKLYFKPHKGMVRDCGNCGECKKCYKRHPPECWAKWKEDDAQAEEQRRKWEAEEQAAETESEDEGAVEDDKSQMDLEDDQDSG</sequence>
<organism evidence="2 3">
    <name type="scientific">Rhypophila decipiens</name>
    <dbReference type="NCBI Taxonomy" id="261697"/>
    <lineage>
        <taxon>Eukaryota</taxon>
        <taxon>Fungi</taxon>
        <taxon>Dikarya</taxon>
        <taxon>Ascomycota</taxon>
        <taxon>Pezizomycotina</taxon>
        <taxon>Sordariomycetes</taxon>
        <taxon>Sordariomycetidae</taxon>
        <taxon>Sordariales</taxon>
        <taxon>Naviculisporaceae</taxon>
        <taxon>Rhypophila</taxon>
    </lineage>
</organism>
<feature type="region of interest" description="Disordered" evidence="1">
    <location>
        <begin position="629"/>
        <end position="648"/>
    </location>
</feature>
<dbReference type="EMBL" id="MU858162">
    <property type="protein sequence ID" value="KAK4210935.1"/>
    <property type="molecule type" value="Genomic_DNA"/>
</dbReference>
<reference evidence="2" key="1">
    <citation type="journal article" date="2023" name="Mol. Phylogenet. Evol.">
        <title>Genome-scale phylogeny and comparative genomics of the fungal order Sordariales.</title>
        <authorList>
            <person name="Hensen N."/>
            <person name="Bonometti L."/>
            <person name="Westerberg I."/>
            <person name="Brannstrom I.O."/>
            <person name="Guillou S."/>
            <person name="Cros-Aarteil S."/>
            <person name="Calhoun S."/>
            <person name="Haridas S."/>
            <person name="Kuo A."/>
            <person name="Mondo S."/>
            <person name="Pangilinan J."/>
            <person name="Riley R."/>
            <person name="LaButti K."/>
            <person name="Andreopoulos B."/>
            <person name="Lipzen A."/>
            <person name="Chen C."/>
            <person name="Yan M."/>
            <person name="Daum C."/>
            <person name="Ng V."/>
            <person name="Clum A."/>
            <person name="Steindorff A."/>
            <person name="Ohm R.A."/>
            <person name="Martin F."/>
            <person name="Silar P."/>
            <person name="Natvig D.O."/>
            <person name="Lalanne C."/>
            <person name="Gautier V."/>
            <person name="Ament-Velasquez S.L."/>
            <person name="Kruys A."/>
            <person name="Hutchinson M.I."/>
            <person name="Powell A.J."/>
            <person name="Barry K."/>
            <person name="Miller A.N."/>
            <person name="Grigoriev I.V."/>
            <person name="Debuchy R."/>
            <person name="Gladieux P."/>
            <person name="Hiltunen Thoren M."/>
            <person name="Johannesson H."/>
        </authorList>
    </citation>
    <scope>NUCLEOTIDE SEQUENCE</scope>
    <source>
        <strain evidence="2">PSN293</strain>
    </source>
</reference>
<feature type="region of interest" description="Disordered" evidence="1">
    <location>
        <begin position="227"/>
        <end position="275"/>
    </location>
</feature>
<keyword evidence="3" id="KW-1185">Reference proteome</keyword>
<gene>
    <name evidence="2" type="ORF">QBC37DRAFT_428009</name>
</gene>
<dbReference type="AlphaFoldDB" id="A0AAN6Y427"/>
<evidence type="ECO:0000313" key="2">
    <source>
        <dbReference type="EMBL" id="KAK4210935.1"/>
    </source>
</evidence>
<dbReference type="Proteomes" id="UP001301769">
    <property type="component" value="Unassembled WGS sequence"/>
</dbReference>
<evidence type="ECO:0000313" key="3">
    <source>
        <dbReference type="Proteomes" id="UP001301769"/>
    </source>
</evidence>
<feature type="compositionally biased region" description="Basic and acidic residues" evidence="1">
    <location>
        <begin position="555"/>
        <end position="564"/>
    </location>
</feature>
<evidence type="ECO:0000256" key="1">
    <source>
        <dbReference type="SAM" id="MobiDB-lite"/>
    </source>
</evidence>
<comment type="caution">
    <text evidence="2">The sequence shown here is derived from an EMBL/GenBank/DDBJ whole genome shotgun (WGS) entry which is preliminary data.</text>
</comment>
<name>A0AAN6Y427_9PEZI</name>
<feature type="region of interest" description="Disordered" evidence="1">
    <location>
        <begin position="533"/>
        <end position="578"/>
    </location>
</feature>
<feature type="region of interest" description="Disordered" evidence="1">
    <location>
        <begin position="744"/>
        <end position="783"/>
    </location>
</feature>
<feature type="compositionally biased region" description="Basic and acidic residues" evidence="1">
    <location>
        <begin position="533"/>
        <end position="547"/>
    </location>
</feature>
<proteinExistence type="predicted"/>
<feature type="compositionally biased region" description="Acidic residues" evidence="1">
    <location>
        <begin position="247"/>
        <end position="266"/>
    </location>
</feature>
<protein>
    <recommendedName>
        <fullName evidence="4">F-box domain-containing protein</fullName>
    </recommendedName>
</protein>
<evidence type="ECO:0008006" key="4">
    <source>
        <dbReference type="Google" id="ProtNLM"/>
    </source>
</evidence>
<feature type="compositionally biased region" description="Acidic residues" evidence="1">
    <location>
        <begin position="753"/>
        <end position="767"/>
    </location>
</feature>
<feature type="compositionally biased region" description="Basic and acidic residues" evidence="1">
    <location>
        <begin position="231"/>
        <end position="246"/>
    </location>
</feature>